<dbReference type="EMBL" id="JAAXOT010000005">
    <property type="protein sequence ID" value="NKY56819.1"/>
    <property type="molecule type" value="Genomic_DNA"/>
</dbReference>
<sequence>MESIPPMLPMIPGDMTPGDDRSEGEDDEDDRPKYLSSSAESDYSAYTGNTTTAAAISGALDALGIQDPEARENWTRGYQVLIARESAGNPNAVNNWDSNAAAGQNSRGLTQTIPGTFKAYHVRGTSDDIHDPVANVAASMNYVMHQYDVEPDGSNLQSAVQQTDPNRPAKGY</sequence>
<feature type="domain" description="Transglycosylase SLT" evidence="2">
    <location>
        <begin position="73"/>
        <end position="148"/>
    </location>
</feature>
<evidence type="ECO:0000313" key="4">
    <source>
        <dbReference type="Proteomes" id="UP000570678"/>
    </source>
</evidence>
<protein>
    <submittedName>
        <fullName evidence="3">Transglycosylase SLT domain-containing protein</fullName>
    </submittedName>
</protein>
<evidence type="ECO:0000259" key="2">
    <source>
        <dbReference type="Pfam" id="PF01464"/>
    </source>
</evidence>
<comment type="caution">
    <text evidence="3">The sequence shown here is derived from an EMBL/GenBank/DDBJ whole genome shotgun (WGS) entry which is preliminary data.</text>
</comment>
<feature type="region of interest" description="Disordered" evidence="1">
    <location>
        <begin position="152"/>
        <end position="172"/>
    </location>
</feature>
<dbReference type="Pfam" id="PF01464">
    <property type="entry name" value="SLT"/>
    <property type="match status" value="1"/>
</dbReference>
<feature type="region of interest" description="Disordered" evidence="1">
    <location>
        <begin position="1"/>
        <end position="45"/>
    </location>
</feature>
<dbReference type="AlphaFoldDB" id="A0A846YIU1"/>
<dbReference type="Proteomes" id="UP000570678">
    <property type="component" value="Unassembled WGS sequence"/>
</dbReference>
<dbReference type="InterPro" id="IPR023346">
    <property type="entry name" value="Lysozyme-like_dom_sf"/>
</dbReference>
<reference evidence="3 4" key="1">
    <citation type="submission" date="2020-04" db="EMBL/GenBank/DDBJ databases">
        <title>MicrobeNet Type strains.</title>
        <authorList>
            <person name="Nicholson A.C."/>
        </authorList>
    </citation>
    <scope>NUCLEOTIDE SEQUENCE [LARGE SCALE GENOMIC DNA]</scope>
    <source>
        <strain evidence="3 4">JCM 3332</strain>
    </source>
</reference>
<dbReference type="SUPFAM" id="SSF53955">
    <property type="entry name" value="Lysozyme-like"/>
    <property type="match status" value="1"/>
</dbReference>
<dbReference type="InterPro" id="IPR008258">
    <property type="entry name" value="Transglycosylase_SLT_dom_1"/>
</dbReference>
<gene>
    <name evidence="3" type="ORF">HGA15_11765</name>
</gene>
<accession>A0A846YIU1</accession>
<feature type="compositionally biased region" description="Polar residues" evidence="1">
    <location>
        <begin position="154"/>
        <end position="165"/>
    </location>
</feature>
<keyword evidence="4" id="KW-1185">Reference proteome</keyword>
<evidence type="ECO:0000256" key="1">
    <source>
        <dbReference type="SAM" id="MobiDB-lite"/>
    </source>
</evidence>
<organism evidence="3 4">
    <name type="scientific">Nocardia flavorosea</name>
    <dbReference type="NCBI Taxonomy" id="53429"/>
    <lineage>
        <taxon>Bacteria</taxon>
        <taxon>Bacillati</taxon>
        <taxon>Actinomycetota</taxon>
        <taxon>Actinomycetes</taxon>
        <taxon>Mycobacteriales</taxon>
        <taxon>Nocardiaceae</taxon>
        <taxon>Nocardia</taxon>
    </lineage>
</organism>
<evidence type="ECO:0000313" key="3">
    <source>
        <dbReference type="EMBL" id="NKY56819.1"/>
    </source>
</evidence>
<dbReference type="Gene3D" id="1.10.530.10">
    <property type="match status" value="1"/>
</dbReference>
<proteinExistence type="predicted"/>
<feature type="compositionally biased region" description="Polar residues" evidence="1">
    <location>
        <begin position="35"/>
        <end position="45"/>
    </location>
</feature>
<name>A0A846YIU1_9NOCA</name>